<evidence type="ECO:0000313" key="2">
    <source>
        <dbReference type="EnsemblPlants" id="PGSC0003DMT400097612"/>
    </source>
</evidence>
<dbReference type="AlphaFoldDB" id="M1E107"/>
<organism evidence="2 3">
    <name type="scientific">Solanum tuberosum</name>
    <name type="common">Potato</name>
    <dbReference type="NCBI Taxonomy" id="4113"/>
    <lineage>
        <taxon>Eukaryota</taxon>
        <taxon>Viridiplantae</taxon>
        <taxon>Streptophyta</taxon>
        <taxon>Embryophyta</taxon>
        <taxon>Tracheophyta</taxon>
        <taxon>Spermatophyta</taxon>
        <taxon>Magnoliopsida</taxon>
        <taxon>eudicotyledons</taxon>
        <taxon>Gunneridae</taxon>
        <taxon>Pentapetalae</taxon>
        <taxon>asterids</taxon>
        <taxon>lamiids</taxon>
        <taxon>Solanales</taxon>
        <taxon>Solanaceae</taxon>
        <taxon>Solanoideae</taxon>
        <taxon>Solaneae</taxon>
        <taxon>Solanum</taxon>
    </lineage>
</organism>
<name>M1E107_SOLTU</name>
<dbReference type="Gramene" id="PGSC0003DMT400097612">
    <property type="protein sequence ID" value="PGSC0003DMT400097612"/>
    <property type="gene ID" value="PGSC0003DMG400047183"/>
</dbReference>
<dbReference type="HOGENOM" id="CLU_1456881_0_0_1"/>
<feature type="compositionally biased region" description="Basic and acidic residues" evidence="1">
    <location>
        <begin position="31"/>
        <end position="54"/>
    </location>
</feature>
<evidence type="ECO:0000256" key="1">
    <source>
        <dbReference type="SAM" id="MobiDB-lite"/>
    </source>
</evidence>
<proteinExistence type="predicted"/>
<accession>M1E107</accession>
<sequence>MQSQISSSISAMEIEKQSKFQNNPITLNLNDESKRAGSSKRKEGSTLTVDETKIDKRRKVKDVVSGRSGKHVVNEEHEEGREEELEISELPCAIHEGQPQTVGESMDGYLSKYPGMDNGGTYGPWVGPHPVVQWPQVRAKISKFTDERVGRTGPIGSVSILVTRAWTLILSELGESSWFEEGFSLL</sequence>
<protein>
    <submittedName>
        <fullName evidence="2">Uncharacterized protein</fullName>
    </submittedName>
</protein>
<dbReference type="EnsemblPlants" id="PGSC0003DMT400097612">
    <property type="protein sequence ID" value="PGSC0003DMT400097612"/>
    <property type="gene ID" value="PGSC0003DMG400047183"/>
</dbReference>
<evidence type="ECO:0000313" key="3">
    <source>
        <dbReference type="Proteomes" id="UP000011115"/>
    </source>
</evidence>
<dbReference type="Proteomes" id="UP000011115">
    <property type="component" value="Unassembled WGS sequence"/>
</dbReference>
<reference evidence="3" key="1">
    <citation type="journal article" date="2011" name="Nature">
        <title>Genome sequence and analysis of the tuber crop potato.</title>
        <authorList>
            <consortium name="The Potato Genome Sequencing Consortium"/>
        </authorList>
    </citation>
    <scope>NUCLEOTIDE SEQUENCE [LARGE SCALE GENOMIC DNA]</scope>
    <source>
        <strain evidence="3">cv. DM1-3 516 R44</strain>
    </source>
</reference>
<dbReference type="PaxDb" id="4113-PGSC0003DMT400097612"/>
<dbReference type="InParanoid" id="M1E107"/>
<reference evidence="2" key="2">
    <citation type="submission" date="2015-06" db="UniProtKB">
        <authorList>
            <consortium name="EnsemblPlants"/>
        </authorList>
    </citation>
    <scope>IDENTIFICATION</scope>
    <source>
        <strain evidence="2">DM1-3 516 R44</strain>
    </source>
</reference>
<keyword evidence="3" id="KW-1185">Reference proteome</keyword>
<feature type="region of interest" description="Disordered" evidence="1">
    <location>
        <begin position="15"/>
        <end position="84"/>
    </location>
</feature>
<feature type="compositionally biased region" description="Polar residues" evidence="1">
    <location>
        <begin position="19"/>
        <end position="30"/>
    </location>
</feature>